<comment type="subcellular location">
    <subcellularLocation>
        <location evidence="1">Cytoplasm</location>
    </subcellularLocation>
</comment>
<dbReference type="Pfam" id="PF05103">
    <property type="entry name" value="DivIVA"/>
    <property type="match status" value="1"/>
</dbReference>
<evidence type="ECO:0000256" key="1">
    <source>
        <dbReference type="ARBA" id="ARBA00004496"/>
    </source>
</evidence>
<feature type="coiled-coil region" evidence="6">
    <location>
        <begin position="33"/>
        <end position="78"/>
    </location>
</feature>
<keyword evidence="3" id="KW-0132">Cell division</keyword>
<keyword evidence="8" id="KW-1185">Reference proteome</keyword>
<accession>A0ABY8LSM3</accession>
<evidence type="ECO:0000256" key="3">
    <source>
        <dbReference type="ARBA" id="ARBA00022618"/>
    </source>
</evidence>
<proteinExistence type="predicted"/>
<dbReference type="InterPro" id="IPR007793">
    <property type="entry name" value="DivIVA_fam"/>
</dbReference>
<dbReference type="NCBIfam" id="TIGR03544">
    <property type="entry name" value="DivI1A_domain"/>
    <property type="match status" value="1"/>
</dbReference>
<dbReference type="RefSeq" id="WP_280101563.1">
    <property type="nucleotide sequence ID" value="NZ_CP122979.1"/>
</dbReference>
<gene>
    <name evidence="7" type="ORF">QEG99_02165</name>
</gene>
<reference evidence="7" key="1">
    <citation type="submission" date="2023-04" db="EMBL/GenBank/DDBJ databases">
        <title>Completed genome of Mycoplasma lagogenitalium type strain 12MS.</title>
        <authorList>
            <person name="Spergser J."/>
        </authorList>
    </citation>
    <scope>NUCLEOTIDE SEQUENCE</scope>
    <source>
        <strain evidence="7">12MS</strain>
    </source>
</reference>
<keyword evidence="5" id="KW-0131">Cell cycle</keyword>
<dbReference type="EMBL" id="CP122979">
    <property type="protein sequence ID" value="WGI36262.1"/>
    <property type="molecule type" value="Genomic_DNA"/>
</dbReference>
<sequence length="88" mass="10468">MIDKLSKIILEKEFNSRFNGYDPEQVDVFLDSIINELKTINNYQNELVQENQKNAQLVQKLQQEVKMLNFEINKLKNQESVLDKRPKN</sequence>
<keyword evidence="4 6" id="KW-0175">Coiled coil</keyword>
<evidence type="ECO:0000256" key="2">
    <source>
        <dbReference type="ARBA" id="ARBA00022490"/>
    </source>
</evidence>
<evidence type="ECO:0000256" key="6">
    <source>
        <dbReference type="SAM" id="Coils"/>
    </source>
</evidence>
<evidence type="ECO:0000313" key="7">
    <source>
        <dbReference type="EMBL" id="WGI36262.1"/>
    </source>
</evidence>
<dbReference type="Gene3D" id="6.10.250.660">
    <property type="match status" value="1"/>
</dbReference>
<protein>
    <submittedName>
        <fullName evidence="7">DivIVA domain-containing protein</fullName>
    </submittedName>
</protein>
<evidence type="ECO:0000313" key="8">
    <source>
        <dbReference type="Proteomes" id="UP001179842"/>
    </source>
</evidence>
<name>A0ABY8LSM3_9BACT</name>
<evidence type="ECO:0000256" key="4">
    <source>
        <dbReference type="ARBA" id="ARBA00023054"/>
    </source>
</evidence>
<evidence type="ECO:0000256" key="5">
    <source>
        <dbReference type="ARBA" id="ARBA00023306"/>
    </source>
</evidence>
<organism evidence="7 8">
    <name type="scientific">Mesomycoplasma lagogenitalium</name>
    <dbReference type="NCBI Taxonomy" id="171286"/>
    <lineage>
        <taxon>Bacteria</taxon>
        <taxon>Bacillati</taxon>
        <taxon>Mycoplasmatota</taxon>
        <taxon>Mycoplasmoidales</taxon>
        <taxon>Metamycoplasmataceae</taxon>
        <taxon>Mesomycoplasma</taxon>
    </lineage>
</organism>
<dbReference type="Proteomes" id="UP001179842">
    <property type="component" value="Chromosome"/>
</dbReference>
<dbReference type="InterPro" id="IPR019933">
    <property type="entry name" value="DivIVA_domain"/>
</dbReference>
<keyword evidence="2" id="KW-0963">Cytoplasm</keyword>